<protein>
    <submittedName>
        <fullName evidence="5">Usp domain-containing protein</fullName>
    </submittedName>
</protein>
<dbReference type="InterPro" id="IPR006015">
    <property type="entry name" value="Universal_stress_UspA"/>
</dbReference>
<dbReference type="InterPro" id="IPR014729">
    <property type="entry name" value="Rossmann-like_a/b/a_fold"/>
</dbReference>
<feature type="compositionally biased region" description="Polar residues" evidence="1">
    <location>
        <begin position="188"/>
        <end position="197"/>
    </location>
</feature>
<dbReference type="STRING" id="6216.A0A0R3SX76"/>
<evidence type="ECO:0000256" key="1">
    <source>
        <dbReference type="SAM" id="MobiDB-lite"/>
    </source>
</evidence>
<dbReference type="InterPro" id="IPR006016">
    <property type="entry name" value="UspA"/>
</dbReference>
<reference evidence="5" key="1">
    <citation type="submission" date="2017-02" db="UniProtKB">
        <authorList>
            <consortium name="WormBaseParasite"/>
        </authorList>
    </citation>
    <scope>IDENTIFICATION</scope>
</reference>
<feature type="domain" description="UspA" evidence="2">
    <location>
        <begin position="37"/>
        <end position="184"/>
    </location>
</feature>
<evidence type="ECO:0000259" key="2">
    <source>
        <dbReference type="Pfam" id="PF00582"/>
    </source>
</evidence>
<dbReference type="EMBL" id="UYSG01011624">
    <property type="protein sequence ID" value="VDL63104.1"/>
    <property type="molecule type" value="Genomic_DNA"/>
</dbReference>
<dbReference type="Proteomes" id="UP000274504">
    <property type="component" value="Unassembled WGS sequence"/>
</dbReference>
<name>A0A0R3SX76_HYMDI</name>
<dbReference type="Gene3D" id="3.40.50.620">
    <property type="entry name" value="HUPs"/>
    <property type="match status" value="1"/>
</dbReference>
<dbReference type="PANTHER" id="PTHR46989">
    <property type="entry name" value="USP DOMAIN-CONTAINING PROTEIN"/>
    <property type="match status" value="1"/>
</dbReference>
<dbReference type="WBParaSite" id="HDID_0001032901-mRNA-1">
    <property type="protein sequence ID" value="HDID_0001032901-mRNA-1"/>
    <property type="gene ID" value="HDID_0001032901"/>
</dbReference>
<evidence type="ECO:0000313" key="4">
    <source>
        <dbReference type="Proteomes" id="UP000274504"/>
    </source>
</evidence>
<feature type="compositionally biased region" description="Polar residues" evidence="1">
    <location>
        <begin position="1"/>
        <end position="10"/>
    </location>
</feature>
<dbReference type="SUPFAM" id="SSF52402">
    <property type="entry name" value="Adenine nucleotide alpha hydrolases-like"/>
    <property type="match status" value="1"/>
</dbReference>
<feature type="region of interest" description="Disordered" evidence="1">
    <location>
        <begin position="1"/>
        <end position="29"/>
    </location>
</feature>
<dbReference type="OrthoDB" id="843225at2759"/>
<evidence type="ECO:0000313" key="3">
    <source>
        <dbReference type="EMBL" id="VDL63104.1"/>
    </source>
</evidence>
<proteinExistence type="predicted"/>
<dbReference type="CDD" id="cd23659">
    <property type="entry name" value="USP_At3g01520-like"/>
    <property type="match status" value="1"/>
</dbReference>
<evidence type="ECO:0000313" key="5">
    <source>
        <dbReference type="WBParaSite" id="HDID_0001032901-mRNA-1"/>
    </source>
</evidence>
<feature type="region of interest" description="Disordered" evidence="1">
    <location>
        <begin position="184"/>
        <end position="210"/>
    </location>
</feature>
<accession>A0A0R3SX76</accession>
<reference evidence="3 4" key="2">
    <citation type="submission" date="2018-11" db="EMBL/GenBank/DDBJ databases">
        <authorList>
            <consortium name="Pathogen Informatics"/>
        </authorList>
    </citation>
    <scope>NUCLEOTIDE SEQUENCE [LARGE SCALE GENOMIC DNA]</scope>
</reference>
<sequence>MSSPPTSESFVPSGPRSHRTSTRSNSESEDYLANVKRKVLLSVDANESSNRALEWYIHNFHKEGDGLLLVHVVETFNAGINYGLTTKPALLTEDFSRHIQELVDEGKELGKRYLHKCKNAGIRARFILHIGAKPGEHICLLAKEQMIDMIVIGSRGIGRIRRTLLGSVSDFVLHHAGIPVVVVPPPQKDSNSVSQSEDVPESSKPGQPVA</sequence>
<organism evidence="5">
    <name type="scientific">Hymenolepis diminuta</name>
    <name type="common">Rat tapeworm</name>
    <dbReference type="NCBI Taxonomy" id="6216"/>
    <lineage>
        <taxon>Eukaryota</taxon>
        <taxon>Metazoa</taxon>
        <taxon>Spiralia</taxon>
        <taxon>Lophotrochozoa</taxon>
        <taxon>Platyhelminthes</taxon>
        <taxon>Cestoda</taxon>
        <taxon>Eucestoda</taxon>
        <taxon>Cyclophyllidea</taxon>
        <taxon>Hymenolepididae</taxon>
        <taxon>Hymenolepis</taxon>
    </lineage>
</organism>
<dbReference type="PANTHER" id="PTHR46989:SF3">
    <property type="entry name" value="USPA DOMAIN-CONTAINING PROTEIN"/>
    <property type="match status" value="1"/>
</dbReference>
<dbReference type="PRINTS" id="PR01438">
    <property type="entry name" value="UNVRSLSTRESS"/>
</dbReference>
<dbReference type="AlphaFoldDB" id="A0A0R3SX76"/>
<gene>
    <name evidence="3" type="ORF">HDID_LOCUS10327</name>
</gene>
<dbReference type="Pfam" id="PF00582">
    <property type="entry name" value="Usp"/>
    <property type="match status" value="1"/>
</dbReference>